<organism evidence="3 4">
    <name type="scientific">Cladophialophora chaetospira</name>
    <dbReference type="NCBI Taxonomy" id="386627"/>
    <lineage>
        <taxon>Eukaryota</taxon>
        <taxon>Fungi</taxon>
        <taxon>Dikarya</taxon>
        <taxon>Ascomycota</taxon>
        <taxon>Pezizomycotina</taxon>
        <taxon>Eurotiomycetes</taxon>
        <taxon>Chaetothyriomycetidae</taxon>
        <taxon>Chaetothyriales</taxon>
        <taxon>Herpotrichiellaceae</taxon>
        <taxon>Cladophialophora</taxon>
    </lineage>
</organism>
<keyword evidence="2" id="KW-0812">Transmembrane</keyword>
<evidence type="ECO:0000313" key="3">
    <source>
        <dbReference type="EMBL" id="KAJ9605130.1"/>
    </source>
</evidence>
<evidence type="ECO:0000256" key="1">
    <source>
        <dbReference type="SAM" id="MobiDB-lite"/>
    </source>
</evidence>
<proteinExistence type="predicted"/>
<feature type="compositionally biased region" description="Low complexity" evidence="1">
    <location>
        <begin position="69"/>
        <end position="96"/>
    </location>
</feature>
<dbReference type="AlphaFoldDB" id="A0AA38X1L9"/>
<dbReference type="Proteomes" id="UP001172673">
    <property type="component" value="Unassembled WGS sequence"/>
</dbReference>
<feature type="compositionally biased region" description="Polar residues" evidence="1">
    <location>
        <begin position="42"/>
        <end position="62"/>
    </location>
</feature>
<keyword evidence="4" id="KW-1185">Reference proteome</keyword>
<name>A0AA38X1L9_9EURO</name>
<feature type="region of interest" description="Disordered" evidence="1">
    <location>
        <begin position="42"/>
        <end position="96"/>
    </location>
</feature>
<feature type="region of interest" description="Disordered" evidence="1">
    <location>
        <begin position="180"/>
        <end position="238"/>
    </location>
</feature>
<dbReference type="EMBL" id="JAPDRK010000017">
    <property type="protein sequence ID" value="KAJ9605130.1"/>
    <property type="molecule type" value="Genomic_DNA"/>
</dbReference>
<evidence type="ECO:0000256" key="2">
    <source>
        <dbReference type="SAM" id="Phobius"/>
    </source>
</evidence>
<comment type="caution">
    <text evidence="3">The sequence shown here is derived from an EMBL/GenBank/DDBJ whole genome shotgun (WGS) entry which is preliminary data.</text>
</comment>
<evidence type="ECO:0000313" key="4">
    <source>
        <dbReference type="Proteomes" id="UP001172673"/>
    </source>
</evidence>
<accession>A0AA38X1L9</accession>
<keyword evidence="2" id="KW-1133">Transmembrane helix</keyword>
<feature type="compositionally biased region" description="Polar residues" evidence="1">
    <location>
        <begin position="190"/>
        <end position="199"/>
    </location>
</feature>
<reference evidence="3" key="1">
    <citation type="submission" date="2022-10" db="EMBL/GenBank/DDBJ databases">
        <title>Culturing micro-colonial fungi from biological soil crusts in the Mojave desert and describing Neophaeococcomyces mojavensis, and introducing the new genera and species Taxawa tesnikishii.</title>
        <authorList>
            <person name="Kurbessoian T."/>
            <person name="Stajich J.E."/>
        </authorList>
    </citation>
    <scope>NUCLEOTIDE SEQUENCE</scope>
    <source>
        <strain evidence="3">TK_41</strain>
    </source>
</reference>
<keyword evidence="2" id="KW-0472">Membrane</keyword>
<gene>
    <name evidence="3" type="ORF">H2200_010520</name>
</gene>
<sequence>MSSASAFDTTDQPQNAGFTGAAASLESIASSLSSAYEQTTGGTSSAVASNMSTTSSSVTGTEASMAVLSTRPTTFGTSTSRSTSATAAAHTPSASSHVAASGLPTAAKAGIGVSIAILITSLIAGFLFFKYRRSRRKYMAEQDRAKPGKKENVHEEHICAYHAKPELEATRITGSSPPCVYQAKPELEDTSTPKSSTGNLLRAELDTDSNQNRDRIAELEGSRPRPVASPDAVEKGPG</sequence>
<feature type="compositionally biased region" description="Basic and acidic residues" evidence="1">
    <location>
        <begin position="211"/>
        <end position="223"/>
    </location>
</feature>
<protein>
    <submittedName>
        <fullName evidence="3">Uncharacterized protein</fullName>
    </submittedName>
</protein>
<feature type="transmembrane region" description="Helical" evidence="2">
    <location>
        <begin position="109"/>
        <end position="129"/>
    </location>
</feature>